<accession>A0ABU1UJC1</accession>
<dbReference type="EMBL" id="JAVDWH010000001">
    <property type="protein sequence ID" value="MDR7085268.1"/>
    <property type="molecule type" value="Genomic_DNA"/>
</dbReference>
<organism evidence="1 2">
    <name type="scientific">Aeromicrobium panaciterrae</name>
    <dbReference type="NCBI Taxonomy" id="363861"/>
    <lineage>
        <taxon>Bacteria</taxon>
        <taxon>Bacillati</taxon>
        <taxon>Actinomycetota</taxon>
        <taxon>Actinomycetes</taxon>
        <taxon>Propionibacteriales</taxon>
        <taxon>Nocardioidaceae</taxon>
        <taxon>Aeromicrobium</taxon>
    </lineage>
</organism>
<sequence>MIITAISAVVIAVIGVAATARTVNHDGFGRIPTQLR</sequence>
<keyword evidence="2" id="KW-1185">Reference proteome</keyword>
<protein>
    <submittedName>
        <fullName evidence="1">Uncharacterized protein</fullName>
    </submittedName>
</protein>
<comment type="caution">
    <text evidence="1">The sequence shown here is derived from an EMBL/GenBank/DDBJ whole genome shotgun (WGS) entry which is preliminary data.</text>
</comment>
<name>A0ABU1UJC1_9ACTN</name>
<dbReference type="Proteomes" id="UP001257739">
    <property type="component" value="Unassembled WGS sequence"/>
</dbReference>
<gene>
    <name evidence="1" type="ORF">J2X11_000107</name>
</gene>
<evidence type="ECO:0000313" key="2">
    <source>
        <dbReference type="Proteomes" id="UP001257739"/>
    </source>
</evidence>
<reference evidence="1 2" key="1">
    <citation type="submission" date="2023-07" db="EMBL/GenBank/DDBJ databases">
        <title>Sorghum-associated microbial communities from plants grown in Nebraska, USA.</title>
        <authorList>
            <person name="Schachtman D."/>
        </authorList>
    </citation>
    <scope>NUCLEOTIDE SEQUENCE [LARGE SCALE GENOMIC DNA]</scope>
    <source>
        <strain evidence="1 2">BE248</strain>
    </source>
</reference>
<evidence type="ECO:0000313" key="1">
    <source>
        <dbReference type="EMBL" id="MDR7085268.1"/>
    </source>
</evidence>
<proteinExistence type="predicted"/>